<dbReference type="Proteomes" id="UP000092462">
    <property type="component" value="Unassembled WGS sequence"/>
</dbReference>
<evidence type="ECO:0000313" key="2">
    <source>
        <dbReference type="EnsemblMetazoa" id="PPAI002028-PA"/>
    </source>
</evidence>
<dbReference type="EMBL" id="AJVK01011047">
    <property type="status" value="NOT_ANNOTATED_CDS"/>
    <property type="molecule type" value="Genomic_DNA"/>
</dbReference>
<protein>
    <submittedName>
        <fullName evidence="2">Uncharacterized protein</fullName>
    </submittedName>
</protein>
<name>A0A1B0D3V5_PHLPP</name>
<proteinExistence type="predicted"/>
<sequence length="485" mass="54307">MDILDNKEKICVRCDLPKTGQKADNNNIAPEHVNGEGNVSVPDALGAQSGNGERLPVRQEEDRAAENVGQAANLLSEDEISSNSDDCVYTYRGGHLEAPMRVPQETLVDDTDFLEFLEMDFDPEPSSEQDNYPENSYLLELDGFIANLQENHPLTATFNGIHSLDKPPILLEDKSLPIEVQDLTDKPPDNIQTDKLQRNTGAKPKLTQTTNSTVKQKKSPPIVPNDPDPPRADAQRHKEVCLECSELEFLSETSQNPMKQSRKCTKHAQERSRTPPELSTSAWDSDIAAIQSGGRQVPPRESRHLLTLNLDLPAGQDKVVKLSSVGCTEEDVVECLSTLGVKVNQTVLKEHFEELTSEEMVRQMDLTEFILHIAKLNCDYHKLIDAIRAACEKSAQDLHFSFEPSKKVPEMIKVNLTDIAIRWNPNASLRDLINLPNKYFHTFNVVGKIANAVRQLNTPDESDKCDHILVPNFYKSGFVVISRRK</sequence>
<keyword evidence="3" id="KW-1185">Reference proteome</keyword>
<dbReference type="AlphaFoldDB" id="A0A1B0D3V5"/>
<evidence type="ECO:0000256" key="1">
    <source>
        <dbReference type="SAM" id="MobiDB-lite"/>
    </source>
</evidence>
<feature type="region of interest" description="Disordered" evidence="1">
    <location>
        <begin position="21"/>
        <end position="59"/>
    </location>
</feature>
<dbReference type="VEuPathDB" id="VectorBase:PPAPM1_002035"/>
<feature type="region of interest" description="Disordered" evidence="1">
    <location>
        <begin position="252"/>
        <end position="281"/>
    </location>
</feature>
<evidence type="ECO:0000313" key="3">
    <source>
        <dbReference type="Proteomes" id="UP000092462"/>
    </source>
</evidence>
<dbReference type="EnsemblMetazoa" id="PPAI002028-RA">
    <property type="protein sequence ID" value="PPAI002028-PA"/>
    <property type="gene ID" value="PPAI002028"/>
</dbReference>
<accession>A0A1B0D3V5</accession>
<dbReference type="VEuPathDB" id="VectorBase:PPAI002028"/>
<feature type="region of interest" description="Disordered" evidence="1">
    <location>
        <begin position="181"/>
        <end position="233"/>
    </location>
</feature>
<dbReference type="EMBL" id="AJVK01011048">
    <property type="status" value="NOT_ANNOTATED_CDS"/>
    <property type="molecule type" value="Genomic_DNA"/>
</dbReference>
<feature type="compositionally biased region" description="Polar residues" evidence="1">
    <location>
        <begin position="190"/>
        <end position="214"/>
    </location>
</feature>
<reference evidence="2" key="1">
    <citation type="submission" date="2022-08" db="UniProtKB">
        <authorList>
            <consortium name="EnsemblMetazoa"/>
        </authorList>
    </citation>
    <scope>IDENTIFICATION</scope>
    <source>
        <strain evidence="2">Israel</strain>
    </source>
</reference>
<organism evidence="2 3">
    <name type="scientific">Phlebotomus papatasi</name>
    <name type="common">Sandfly</name>
    <dbReference type="NCBI Taxonomy" id="29031"/>
    <lineage>
        <taxon>Eukaryota</taxon>
        <taxon>Metazoa</taxon>
        <taxon>Ecdysozoa</taxon>
        <taxon>Arthropoda</taxon>
        <taxon>Hexapoda</taxon>
        <taxon>Insecta</taxon>
        <taxon>Pterygota</taxon>
        <taxon>Neoptera</taxon>
        <taxon>Endopterygota</taxon>
        <taxon>Diptera</taxon>
        <taxon>Nematocera</taxon>
        <taxon>Psychodoidea</taxon>
        <taxon>Psychodidae</taxon>
        <taxon>Phlebotomus</taxon>
        <taxon>Phlebotomus</taxon>
    </lineage>
</organism>